<organism evidence="4">
    <name type="scientific">Medioppia subpectinata</name>
    <dbReference type="NCBI Taxonomy" id="1979941"/>
    <lineage>
        <taxon>Eukaryota</taxon>
        <taxon>Metazoa</taxon>
        <taxon>Ecdysozoa</taxon>
        <taxon>Arthropoda</taxon>
        <taxon>Chelicerata</taxon>
        <taxon>Arachnida</taxon>
        <taxon>Acari</taxon>
        <taxon>Acariformes</taxon>
        <taxon>Sarcoptiformes</taxon>
        <taxon>Oribatida</taxon>
        <taxon>Brachypylina</taxon>
        <taxon>Oppioidea</taxon>
        <taxon>Oppiidae</taxon>
        <taxon>Medioppia</taxon>
    </lineage>
</organism>
<dbReference type="GO" id="GO:0005737">
    <property type="term" value="C:cytoplasm"/>
    <property type="evidence" value="ECO:0007669"/>
    <property type="project" value="TreeGrafter"/>
</dbReference>
<gene>
    <name evidence="4" type="ORF">OSB1V03_LOCUS5467</name>
</gene>
<keyword evidence="5" id="KW-1185">Reference proteome</keyword>
<keyword evidence="2" id="KW-0833">Ubl conjugation pathway</keyword>
<evidence type="ECO:0000313" key="4">
    <source>
        <dbReference type="EMBL" id="CAD7625031.1"/>
    </source>
</evidence>
<comment type="pathway">
    <text evidence="1">Protein modification; protein ubiquitination.</text>
</comment>
<dbReference type="EMBL" id="OC857332">
    <property type="protein sequence ID" value="CAD7625031.1"/>
    <property type="molecule type" value="Genomic_DNA"/>
</dbReference>
<evidence type="ECO:0000256" key="1">
    <source>
        <dbReference type="ARBA" id="ARBA00004906"/>
    </source>
</evidence>
<dbReference type="PANTHER" id="PTHR13123">
    <property type="entry name" value="LD30288P"/>
    <property type="match status" value="1"/>
</dbReference>
<dbReference type="UniPathway" id="UPA00143"/>
<protein>
    <submittedName>
        <fullName evidence="4">Uncharacterized protein</fullName>
    </submittedName>
</protein>
<name>A0A7R9KKL3_9ACAR</name>
<evidence type="ECO:0000256" key="3">
    <source>
        <dbReference type="SAM" id="MobiDB-lite"/>
    </source>
</evidence>
<evidence type="ECO:0000256" key="2">
    <source>
        <dbReference type="ARBA" id="ARBA00022786"/>
    </source>
</evidence>
<dbReference type="GO" id="GO:0019005">
    <property type="term" value="C:SCF ubiquitin ligase complex"/>
    <property type="evidence" value="ECO:0007669"/>
    <property type="project" value="TreeGrafter"/>
</dbReference>
<feature type="region of interest" description="Disordered" evidence="3">
    <location>
        <begin position="1"/>
        <end position="28"/>
    </location>
</feature>
<dbReference type="EMBL" id="CAJPIZ010002757">
    <property type="protein sequence ID" value="CAG2105461.1"/>
    <property type="molecule type" value="Genomic_DNA"/>
</dbReference>
<dbReference type="PANTHER" id="PTHR13123:SF7">
    <property type="entry name" value="LD30288P"/>
    <property type="match status" value="1"/>
</dbReference>
<reference evidence="4" key="1">
    <citation type="submission" date="2020-11" db="EMBL/GenBank/DDBJ databases">
        <authorList>
            <person name="Tran Van P."/>
        </authorList>
    </citation>
    <scope>NUCLEOTIDE SEQUENCE</scope>
</reference>
<dbReference type="GO" id="GO:0016567">
    <property type="term" value="P:protein ubiquitination"/>
    <property type="evidence" value="ECO:0007669"/>
    <property type="project" value="UniProtKB-UniPathway"/>
</dbReference>
<dbReference type="OrthoDB" id="9991467at2759"/>
<sequence>MHFQEVGFPSSGDSSTDSDSDDENTVPRETIAEIIARLQKSSSQPIPDAIMKDTTTNATANEADWQPYCQVTLKNTKEVAGYNTISEAFYKLDFCNAIRDVRRFNYISKLLHLLITQNLTSLSGCATKVLFTMLEELAWQVYTIYE</sequence>
<dbReference type="GO" id="GO:0005634">
    <property type="term" value="C:nucleus"/>
    <property type="evidence" value="ECO:0007669"/>
    <property type="project" value="TreeGrafter"/>
</dbReference>
<dbReference type="Proteomes" id="UP000759131">
    <property type="component" value="Unassembled WGS sequence"/>
</dbReference>
<accession>A0A7R9KKL3</accession>
<evidence type="ECO:0000313" key="5">
    <source>
        <dbReference type="Proteomes" id="UP000759131"/>
    </source>
</evidence>
<proteinExistence type="predicted"/>
<dbReference type="AlphaFoldDB" id="A0A7R9KKL3"/>
<dbReference type="InterPro" id="IPR040394">
    <property type="entry name" value="FBX25/32"/>
</dbReference>